<dbReference type="Gramene" id="OPUNC01G04030.1">
    <property type="protein sequence ID" value="OPUNC01G04030.1"/>
    <property type="gene ID" value="OPUNC01G04030"/>
</dbReference>
<dbReference type="Pfam" id="PF04578">
    <property type="entry name" value="DUF594"/>
    <property type="match status" value="1"/>
</dbReference>
<sequence length="130" mass="14765">MLPVSTVVDEGVLEPVPADDLSKTNCGKSYRFWKRKQNCCPFELAQSKEERKLSLEEIKEMWTRMLVYAAGKCSGELYARQLGDGLELLTFVWLLMIRHGLGDAATEVKLLTSDDPSLPELWDVVALFRK</sequence>
<reference evidence="1" key="2">
    <citation type="submission" date="2018-05" db="EMBL/GenBank/DDBJ databases">
        <title>OpunRS2 (Oryza punctata Reference Sequence Version 2).</title>
        <authorList>
            <person name="Zhang J."/>
            <person name="Kudrna D."/>
            <person name="Lee S."/>
            <person name="Talag J."/>
            <person name="Welchert J."/>
            <person name="Wing R.A."/>
        </authorList>
    </citation>
    <scope>NUCLEOTIDE SEQUENCE [LARGE SCALE GENOMIC DNA]</scope>
</reference>
<name>A0A0E0JEI2_ORYPU</name>
<dbReference type="STRING" id="4537.A0A0E0JEI2"/>
<keyword evidence="2" id="KW-1185">Reference proteome</keyword>
<dbReference type="InterPro" id="IPR007658">
    <property type="entry name" value="DUF594"/>
</dbReference>
<dbReference type="AlphaFoldDB" id="A0A0E0JEI2"/>
<evidence type="ECO:0000313" key="2">
    <source>
        <dbReference type="Proteomes" id="UP000026962"/>
    </source>
</evidence>
<proteinExistence type="predicted"/>
<evidence type="ECO:0000313" key="1">
    <source>
        <dbReference type="EnsemblPlants" id="OPUNC01G04030.1"/>
    </source>
</evidence>
<dbReference type="Proteomes" id="UP000026962">
    <property type="component" value="Chromosome 1"/>
</dbReference>
<dbReference type="PANTHER" id="PTHR31325">
    <property type="entry name" value="OS01G0798800 PROTEIN-RELATED"/>
    <property type="match status" value="1"/>
</dbReference>
<reference evidence="1" key="1">
    <citation type="submission" date="2015-04" db="UniProtKB">
        <authorList>
            <consortium name="EnsemblPlants"/>
        </authorList>
    </citation>
    <scope>IDENTIFICATION</scope>
</reference>
<dbReference type="HOGENOM" id="CLU_1941496_0_0_1"/>
<dbReference type="EnsemblPlants" id="OPUNC01G04030.1">
    <property type="protein sequence ID" value="OPUNC01G04030.1"/>
    <property type="gene ID" value="OPUNC01G04030"/>
</dbReference>
<accession>A0A0E0JEI2</accession>
<protein>
    <submittedName>
        <fullName evidence="1">Uncharacterized protein</fullName>
    </submittedName>
</protein>
<organism evidence="1">
    <name type="scientific">Oryza punctata</name>
    <name type="common">Red rice</name>
    <dbReference type="NCBI Taxonomy" id="4537"/>
    <lineage>
        <taxon>Eukaryota</taxon>
        <taxon>Viridiplantae</taxon>
        <taxon>Streptophyta</taxon>
        <taxon>Embryophyta</taxon>
        <taxon>Tracheophyta</taxon>
        <taxon>Spermatophyta</taxon>
        <taxon>Magnoliopsida</taxon>
        <taxon>Liliopsida</taxon>
        <taxon>Poales</taxon>
        <taxon>Poaceae</taxon>
        <taxon>BOP clade</taxon>
        <taxon>Oryzoideae</taxon>
        <taxon>Oryzeae</taxon>
        <taxon>Oryzinae</taxon>
        <taxon>Oryza</taxon>
    </lineage>
</organism>